<dbReference type="AlphaFoldDB" id="A0A2P2NVS7"/>
<dbReference type="EMBL" id="GGEC01066045">
    <property type="protein sequence ID" value="MBX46529.1"/>
    <property type="molecule type" value="Transcribed_RNA"/>
</dbReference>
<evidence type="ECO:0000313" key="1">
    <source>
        <dbReference type="EMBL" id="MBX46529.1"/>
    </source>
</evidence>
<organism evidence="1">
    <name type="scientific">Rhizophora mucronata</name>
    <name type="common">Asiatic mangrove</name>
    <dbReference type="NCBI Taxonomy" id="61149"/>
    <lineage>
        <taxon>Eukaryota</taxon>
        <taxon>Viridiplantae</taxon>
        <taxon>Streptophyta</taxon>
        <taxon>Embryophyta</taxon>
        <taxon>Tracheophyta</taxon>
        <taxon>Spermatophyta</taxon>
        <taxon>Magnoliopsida</taxon>
        <taxon>eudicotyledons</taxon>
        <taxon>Gunneridae</taxon>
        <taxon>Pentapetalae</taxon>
        <taxon>rosids</taxon>
        <taxon>fabids</taxon>
        <taxon>Malpighiales</taxon>
        <taxon>Rhizophoraceae</taxon>
        <taxon>Rhizophora</taxon>
    </lineage>
</organism>
<name>A0A2P2NVS7_RHIMU</name>
<reference evidence="1" key="1">
    <citation type="submission" date="2018-02" db="EMBL/GenBank/DDBJ databases">
        <title>Rhizophora mucronata_Transcriptome.</title>
        <authorList>
            <person name="Meera S.P."/>
            <person name="Sreeshan A."/>
            <person name="Augustine A."/>
        </authorList>
    </citation>
    <scope>NUCLEOTIDE SEQUENCE</scope>
    <source>
        <tissue evidence="1">Leaf</tissue>
    </source>
</reference>
<protein>
    <submittedName>
        <fullName evidence="1">Uncharacterized protein</fullName>
    </submittedName>
</protein>
<sequence>MYMKNIILEKYDQHSPHWADFVVHSSL</sequence>
<proteinExistence type="predicted"/>
<accession>A0A2P2NVS7</accession>